<evidence type="ECO:0000313" key="7">
    <source>
        <dbReference type="EMBL" id="KAK8045078.1"/>
    </source>
</evidence>
<evidence type="ECO:0000313" key="8">
    <source>
        <dbReference type="Proteomes" id="UP001444661"/>
    </source>
</evidence>
<evidence type="ECO:0000256" key="1">
    <source>
        <dbReference type="ARBA" id="ARBA00004141"/>
    </source>
</evidence>
<feature type="transmembrane region" description="Helical" evidence="6">
    <location>
        <begin position="85"/>
        <end position="107"/>
    </location>
</feature>
<comment type="subcellular location">
    <subcellularLocation>
        <location evidence="1">Membrane</location>
        <topology evidence="1">Multi-pass membrane protein</topology>
    </subcellularLocation>
</comment>
<feature type="transmembrane region" description="Helical" evidence="6">
    <location>
        <begin position="249"/>
        <end position="268"/>
    </location>
</feature>
<feature type="transmembrane region" description="Helical" evidence="6">
    <location>
        <begin position="159"/>
        <end position="187"/>
    </location>
</feature>
<feature type="transmembrane region" description="Helical" evidence="6">
    <location>
        <begin position="128"/>
        <end position="147"/>
    </location>
</feature>
<name>A0ABR1THC4_9PEZI</name>
<dbReference type="PANTHER" id="PTHR31465">
    <property type="entry name" value="PROTEIN RTA1-RELATED"/>
    <property type="match status" value="1"/>
</dbReference>
<keyword evidence="4 6" id="KW-0472">Membrane</keyword>
<evidence type="ECO:0000256" key="6">
    <source>
        <dbReference type="SAM" id="Phobius"/>
    </source>
</evidence>
<dbReference type="InterPro" id="IPR007568">
    <property type="entry name" value="RTA1"/>
</dbReference>
<comment type="caution">
    <text evidence="7">The sequence shown here is derived from an EMBL/GenBank/DDBJ whole genome shotgun (WGS) entry which is preliminary data.</text>
</comment>
<keyword evidence="3 6" id="KW-1133">Transmembrane helix</keyword>
<feature type="compositionally biased region" description="Polar residues" evidence="5">
    <location>
        <begin position="300"/>
        <end position="340"/>
    </location>
</feature>
<gene>
    <name evidence="7" type="ORF">PG993_005102</name>
</gene>
<reference evidence="7 8" key="1">
    <citation type="submission" date="2023-01" db="EMBL/GenBank/DDBJ databases">
        <title>Analysis of 21 Apiospora genomes using comparative genomics revels a genus with tremendous synthesis potential of carbohydrate active enzymes and secondary metabolites.</title>
        <authorList>
            <person name="Sorensen T."/>
        </authorList>
    </citation>
    <scope>NUCLEOTIDE SEQUENCE [LARGE SCALE GENOMIC DNA]</scope>
    <source>
        <strain evidence="7 8">CBS 33761</strain>
    </source>
</reference>
<dbReference type="PANTHER" id="PTHR31465:SF9">
    <property type="entry name" value="SPHINGOID LONG-CHAIN BASE TRANSPORTER RSB1"/>
    <property type="match status" value="1"/>
</dbReference>
<evidence type="ECO:0000256" key="4">
    <source>
        <dbReference type="ARBA" id="ARBA00023136"/>
    </source>
</evidence>
<evidence type="ECO:0000256" key="3">
    <source>
        <dbReference type="ARBA" id="ARBA00022989"/>
    </source>
</evidence>
<evidence type="ECO:0000256" key="2">
    <source>
        <dbReference type="ARBA" id="ARBA00022692"/>
    </source>
</evidence>
<keyword evidence="2 6" id="KW-0812">Transmembrane</keyword>
<feature type="region of interest" description="Disordered" evidence="5">
    <location>
        <begin position="288"/>
        <end position="346"/>
    </location>
</feature>
<proteinExistence type="predicted"/>
<feature type="transmembrane region" description="Helical" evidence="6">
    <location>
        <begin position="207"/>
        <end position="229"/>
    </location>
</feature>
<feature type="transmembrane region" description="Helical" evidence="6">
    <location>
        <begin position="24"/>
        <end position="45"/>
    </location>
</feature>
<organism evidence="7 8">
    <name type="scientific">Apiospora rasikravindrae</name>
    <dbReference type="NCBI Taxonomy" id="990691"/>
    <lineage>
        <taxon>Eukaryota</taxon>
        <taxon>Fungi</taxon>
        <taxon>Dikarya</taxon>
        <taxon>Ascomycota</taxon>
        <taxon>Pezizomycotina</taxon>
        <taxon>Sordariomycetes</taxon>
        <taxon>Xylariomycetidae</taxon>
        <taxon>Amphisphaeriales</taxon>
        <taxon>Apiosporaceae</taxon>
        <taxon>Apiospora</taxon>
    </lineage>
</organism>
<accession>A0ABR1THC4</accession>
<dbReference type="Proteomes" id="UP001444661">
    <property type="component" value="Unassembled WGS sequence"/>
</dbReference>
<dbReference type="EMBL" id="JAQQWK010000003">
    <property type="protein sequence ID" value="KAK8045078.1"/>
    <property type="molecule type" value="Genomic_DNA"/>
</dbReference>
<feature type="transmembrane region" description="Helical" evidence="6">
    <location>
        <begin position="52"/>
        <end position="73"/>
    </location>
</feature>
<keyword evidence="8" id="KW-1185">Reference proteome</keyword>
<evidence type="ECO:0000256" key="5">
    <source>
        <dbReference type="SAM" id="MobiDB-lite"/>
    </source>
</evidence>
<dbReference type="Pfam" id="PF04479">
    <property type="entry name" value="RTA1"/>
    <property type="match status" value="1"/>
</dbReference>
<protein>
    <submittedName>
        <fullName evidence="7">Uncharacterized protein</fullName>
    </submittedName>
</protein>
<sequence length="346" mass="37604">MVVTTGNCSTAVGCSETFLHKPSLAGSVVLLAIFAILIPIAFALGVRFQTSVFATIIITGLALEVLGYIGRVLLAVDDASTKTDFILSLVGTILGPTIIALALFRLLPPIVATYGDGFQAWRPQWHNSVFYAFTAVCVVLQVAGAVMATVPTDANTLHIGIRLLVAGLAIHFSSLVLFALLGLRFALAVHRRKDILYANKLTVHDTLRFKLFLIGLSLAVLLLMIRAIYRLVPISQDFGSLVAQNEVLFLVLDGVMVLLAAIAALASFPGRLLGTTLPSATIQERRLANRPERPYPTAPVQLQPSWAPTHYRQSIKSSKSYSPRQNQSPRKYNSPQQNMVDSEALW</sequence>